<organism evidence="1">
    <name type="scientific">invertebrate metagenome</name>
    <dbReference type="NCBI Taxonomy" id="1711999"/>
    <lineage>
        <taxon>unclassified sequences</taxon>
        <taxon>metagenomes</taxon>
        <taxon>organismal metagenomes</taxon>
    </lineage>
</organism>
<reference evidence="1" key="1">
    <citation type="submission" date="2018-10" db="EMBL/GenBank/DDBJ databases">
        <authorList>
            <person name="Gruber-Vodicka H."/>
            <person name="Jaeckle O."/>
        </authorList>
    </citation>
    <scope>NUCLEOTIDE SEQUENCE</scope>
</reference>
<name>A0A484HAH7_9ZZZZ</name>
<proteinExistence type="predicted"/>
<dbReference type="EMBL" id="LR026963">
    <property type="protein sequence ID" value="VBB68772.1"/>
    <property type="molecule type" value="Genomic_DNA"/>
</dbReference>
<gene>
    <name evidence="1" type="ORF">RIEGSTA812A_PEG_245</name>
</gene>
<sequence length="39" mass="4659">MRRTILQLHCLLRSRILSRLLQALDGRRIYRVLALVLDL</sequence>
<accession>A0A484HAH7</accession>
<dbReference type="AlphaFoldDB" id="A0A484HAH7"/>
<protein>
    <submittedName>
        <fullName evidence="1">Uncharacterized protein</fullName>
    </submittedName>
</protein>
<evidence type="ECO:0000313" key="1">
    <source>
        <dbReference type="EMBL" id="VBB68772.1"/>
    </source>
</evidence>